<dbReference type="Gene3D" id="3.40.30.10">
    <property type="entry name" value="Glutaredoxin"/>
    <property type="match status" value="1"/>
</dbReference>
<protein>
    <recommendedName>
        <fullName evidence="4">Glutathione peroxidase</fullName>
    </recommendedName>
</protein>
<dbReference type="GeneID" id="115810751"/>
<dbReference type="PANTHER" id="PTHR11592">
    <property type="entry name" value="GLUTATHIONE PEROXIDASE"/>
    <property type="match status" value="1"/>
</dbReference>
<dbReference type="PROSITE" id="PS51355">
    <property type="entry name" value="GLUTATHIONE_PEROXID_3"/>
    <property type="match status" value="1"/>
</dbReference>
<evidence type="ECO:0000256" key="1">
    <source>
        <dbReference type="ARBA" id="ARBA00006926"/>
    </source>
</evidence>
<evidence type="ECO:0000256" key="2">
    <source>
        <dbReference type="ARBA" id="ARBA00022559"/>
    </source>
</evidence>
<dbReference type="Pfam" id="PF00255">
    <property type="entry name" value="GSHPx"/>
    <property type="match status" value="1"/>
</dbReference>
<dbReference type="GO" id="GO:0006979">
    <property type="term" value="P:response to oxidative stress"/>
    <property type="evidence" value="ECO:0007669"/>
    <property type="project" value="InterPro"/>
</dbReference>
<gene>
    <name evidence="6" type="primary">LOC115810751</name>
</gene>
<proteinExistence type="inferred from homology"/>
<dbReference type="InterPro" id="IPR029760">
    <property type="entry name" value="GPX_CS"/>
</dbReference>
<evidence type="ECO:0000256" key="4">
    <source>
        <dbReference type="RuleBase" id="RU000499"/>
    </source>
</evidence>
<dbReference type="InterPro" id="IPR000889">
    <property type="entry name" value="Glutathione_peroxidase"/>
</dbReference>
<evidence type="ECO:0000313" key="5">
    <source>
        <dbReference type="Proteomes" id="UP000504632"/>
    </source>
</evidence>
<dbReference type="RefSeq" id="XP_030628612.1">
    <property type="nucleotide sequence ID" value="XM_030772752.1"/>
</dbReference>
<dbReference type="OrthoDB" id="446890at2759"/>
<dbReference type="PRINTS" id="PR01011">
    <property type="entry name" value="GLUTPROXDASE"/>
</dbReference>
<sequence length="112" mass="12844">MDEFGGQNFSVIGFPCNQFGHQSPEENSEVLNVLKYVRPGGGFVPKFPVYGRVKVNGLHEHPLFTYLKMACPYVNPILGNPRRLSWSPVKVSDIRWNFEKFIVRVDGTPYKR</sequence>
<evidence type="ECO:0000313" key="6">
    <source>
        <dbReference type="RefSeq" id="XP_030628612.1"/>
    </source>
</evidence>
<keyword evidence="5" id="KW-1185">Reference proteome</keyword>
<reference evidence="6" key="1">
    <citation type="submission" date="2025-08" db="UniProtKB">
        <authorList>
            <consortium name="RefSeq"/>
        </authorList>
    </citation>
    <scope>IDENTIFICATION</scope>
</reference>
<accession>A0A6J2V9N0</accession>
<dbReference type="AlphaFoldDB" id="A0A6J2V9N0"/>
<dbReference type="PROSITE" id="PS00763">
    <property type="entry name" value="GLUTATHIONE_PEROXID_2"/>
    <property type="match status" value="1"/>
</dbReference>
<name>A0A6J2V9N0_CHACN</name>
<dbReference type="InParanoid" id="A0A6J2V9N0"/>
<dbReference type="InterPro" id="IPR036249">
    <property type="entry name" value="Thioredoxin-like_sf"/>
</dbReference>
<keyword evidence="2 4" id="KW-0575">Peroxidase</keyword>
<dbReference type="PIRSF" id="PIRSF000303">
    <property type="entry name" value="Glutathion_perox"/>
    <property type="match status" value="1"/>
</dbReference>
<organism evidence="5 6">
    <name type="scientific">Chanos chanos</name>
    <name type="common">Milkfish</name>
    <name type="synonym">Mugil chanos</name>
    <dbReference type="NCBI Taxonomy" id="29144"/>
    <lineage>
        <taxon>Eukaryota</taxon>
        <taxon>Metazoa</taxon>
        <taxon>Chordata</taxon>
        <taxon>Craniata</taxon>
        <taxon>Vertebrata</taxon>
        <taxon>Euteleostomi</taxon>
        <taxon>Actinopterygii</taxon>
        <taxon>Neopterygii</taxon>
        <taxon>Teleostei</taxon>
        <taxon>Ostariophysi</taxon>
        <taxon>Gonorynchiformes</taxon>
        <taxon>Chanidae</taxon>
        <taxon>Chanos</taxon>
    </lineage>
</organism>
<keyword evidence="3 4" id="KW-0560">Oxidoreductase</keyword>
<dbReference type="GO" id="GO:0004602">
    <property type="term" value="F:glutathione peroxidase activity"/>
    <property type="evidence" value="ECO:0007669"/>
    <property type="project" value="TreeGrafter"/>
</dbReference>
<dbReference type="SUPFAM" id="SSF52833">
    <property type="entry name" value="Thioredoxin-like"/>
    <property type="match status" value="1"/>
</dbReference>
<dbReference type="Proteomes" id="UP000504632">
    <property type="component" value="Chromosome 4"/>
</dbReference>
<evidence type="ECO:0000256" key="3">
    <source>
        <dbReference type="ARBA" id="ARBA00023002"/>
    </source>
</evidence>
<comment type="similarity">
    <text evidence="1 4">Belongs to the glutathione peroxidase family.</text>
</comment>
<dbReference type="PANTHER" id="PTHR11592:SF81">
    <property type="entry name" value="GLUTATHIONE PEROXIDASE"/>
    <property type="match status" value="1"/>
</dbReference>